<dbReference type="GO" id="GO:0003723">
    <property type="term" value="F:RNA binding"/>
    <property type="evidence" value="ECO:0007669"/>
    <property type="project" value="InterPro"/>
</dbReference>
<dbReference type="Gene3D" id="3.30.2350.10">
    <property type="entry name" value="Pseudouridine synthase"/>
    <property type="match status" value="1"/>
</dbReference>
<comment type="caution">
    <text evidence="2">The sequence shown here is derived from an EMBL/GenBank/DDBJ whole genome shotgun (WGS) entry which is preliminary data.</text>
</comment>
<dbReference type="InterPro" id="IPR050188">
    <property type="entry name" value="RluA_PseudoU_synthase"/>
</dbReference>
<evidence type="ECO:0000313" key="2">
    <source>
        <dbReference type="EMBL" id="OGE99848.1"/>
    </source>
</evidence>
<protein>
    <recommendedName>
        <fullName evidence="1">Pseudouridine synthase RsuA/RluA-like domain-containing protein</fullName>
    </recommendedName>
</protein>
<dbReference type="Proteomes" id="UP000177235">
    <property type="component" value="Unassembled WGS sequence"/>
</dbReference>
<reference evidence="2 3" key="1">
    <citation type="journal article" date="2016" name="Nat. Commun.">
        <title>Thousands of microbial genomes shed light on interconnected biogeochemical processes in an aquifer system.</title>
        <authorList>
            <person name="Anantharaman K."/>
            <person name="Brown C.T."/>
            <person name="Hug L.A."/>
            <person name="Sharon I."/>
            <person name="Castelle C.J."/>
            <person name="Probst A.J."/>
            <person name="Thomas B.C."/>
            <person name="Singh A."/>
            <person name="Wilkins M.J."/>
            <person name="Karaoz U."/>
            <person name="Brodie E.L."/>
            <person name="Williams K.H."/>
            <person name="Hubbard S.S."/>
            <person name="Banfield J.F."/>
        </authorList>
    </citation>
    <scope>NUCLEOTIDE SEQUENCE [LARGE SCALE GENOMIC DNA]</scope>
</reference>
<gene>
    <name evidence="2" type="ORF">A3J05_01930</name>
</gene>
<dbReference type="PANTHER" id="PTHR21600">
    <property type="entry name" value="MITOCHONDRIAL RNA PSEUDOURIDINE SYNTHASE"/>
    <property type="match status" value="1"/>
</dbReference>
<proteinExistence type="predicted"/>
<evidence type="ECO:0000313" key="3">
    <source>
        <dbReference type="Proteomes" id="UP000177235"/>
    </source>
</evidence>
<dbReference type="CDD" id="cd02869">
    <property type="entry name" value="PseudoU_synth_RluA_like"/>
    <property type="match status" value="1"/>
</dbReference>
<dbReference type="Pfam" id="PF00849">
    <property type="entry name" value="PseudoU_synth_2"/>
    <property type="match status" value="1"/>
</dbReference>
<accession>A0A1F5QCH1</accession>
<dbReference type="PANTHER" id="PTHR21600:SF92">
    <property type="entry name" value="RIBOSOMAL LARGE SUBUNIT PSEUDOURIDINE SYNTHASE C"/>
    <property type="match status" value="1"/>
</dbReference>
<dbReference type="AlphaFoldDB" id="A0A1F5QCH1"/>
<dbReference type="GO" id="GO:0009982">
    <property type="term" value="F:pseudouridine synthase activity"/>
    <property type="evidence" value="ECO:0007669"/>
    <property type="project" value="InterPro"/>
</dbReference>
<name>A0A1F5QCH1_9BACT</name>
<feature type="domain" description="Pseudouridine synthase RsuA/RluA-like" evidence="1">
    <location>
        <begin position="25"/>
        <end position="142"/>
    </location>
</feature>
<dbReference type="GO" id="GO:0000455">
    <property type="term" value="P:enzyme-directed rRNA pseudouridine synthesis"/>
    <property type="evidence" value="ECO:0007669"/>
    <property type="project" value="TreeGrafter"/>
</dbReference>
<dbReference type="EMBL" id="MFFF01000012">
    <property type="protein sequence ID" value="OGE99848.1"/>
    <property type="molecule type" value="Genomic_DNA"/>
</dbReference>
<sequence>MTIEYENDDIVIINKPAGLAVQDITQWTPAHRLDKQTSGLLALAKNQQSLDFLRNLFKSRDITKEYLALVYGRIEKHGVIDKPLVKIGHEGSSRVRVHESGRKSVTEYWPIQSYRLGVDEFTLVRVRLHTGRTHQIRVHFAHMKHPVMGDDLYGKPNSRILSSILSRQFLHAAKLELKLPDNTWLEVESKLPEDLQKALDKLLEVVN</sequence>
<dbReference type="GO" id="GO:0140098">
    <property type="term" value="F:catalytic activity, acting on RNA"/>
    <property type="evidence" value="ECO:0007669"/>
    <property type="project" value="UniProtKB-ARBA"/>
</dbReference>
<evidence type="ECO:0000259" key="1">
    <source>
        <dbReference type="Pfam" id="PF00849"/>
    </source>
</evidence>
<organism evidence="2 3">
    <name type="scientific">Candidatus Doudnabacteria bacterium RIFCSPLOWO2_02_FULL_48_13</name>
    <dbReference type="NCBI Taxonomy" id="1817845"/>
    <lineage>
        <taxon>Bacteria</taxon>
        <taxon>Candidatus Doudnaibacteriota</taxon>
    </lineage>
</organism>
<dbReference type="SUPFAM" id="SSF55120">
    <property type="entry name" value="Pseudouridine synthase"/>
    <property type="match status" value="1"/>
</dbReference>
<dbReference type="InterPro" id="IPR006145">
    <property type="entry name" value="PsdUridine_synth_RsuA/RluA"/>
</dbReference>
<dbReference type="InterPro" id="IPR020103">
    <property type="entry name" value="PsdUridine_synth_cat_dom_sf"/>
</dbReference>